<reference evidence="2" key="1">
    <citation type="submission" date="2018-05" db="EMBL/GenBank/DDBJ databases">
        <authorList>
            <person name="Lanie J.A."/>
            <person name="Ng W.-L."/>
            <person name="Kazmierczak K.M."/>
            <person name="Andrzejewski T.M."/>
            <person name="Davidsen T.M."/>
            <person name="Wayne K.J."/>
            <person name="Tettelin H."/>
            <person name="Glass J.I."/>
            <person name="Rusch D."/>
            <person name="Podicherti R."/>
            <person name="Tsui H.-C.T."/>
            <person name="Winkler M.E."/>
        </authorList>
    </citation>
    <scope>NUCLEOTIDE SEQUENCE</scope>
</reference>
<gene>
    <name evidence="2" type="ORF">METZ01_LOCUS475220</name>
</gene>
<dbReference type="SMART" id="SM00450">
    <property type="entry name" value="RHOD"/>
    <property type="match status" value="1"/>
</dbReference>
<dbReference type="AlphaFoldDB" id="A0A383BQ77"/>
<dbReference type="Pfam" id="PF00581">
    <property type="entry name" value="Rhodanese"/>
    <property type="match status" value="1"/>
</dbReference>
<dbReference type="InterPro" id="IPR052367">
    <property type="entry name" value="Thiosulfate_ST/Rhodanese-like"/>
</dbReference>
<dbReference type="PANTHER" id="PTHR45431:SF3">
    <property type="entry name" value="RHODANESE-LIKE DOMAIN-CONTAINING PROTEIN 15, CHLOROPLASTIC"/>
    <property type="match status" value="1"/>
</dbReference>
<sequence length="138" mass="15782">MFEEVSSPEAHNILQKSIDVVLIDVRSSMEYEYVGHPVGSIHIPIKEPPGWEILPNFIDNVKSELMKKFPDINDLFSIQILLMCRSGRRSGEAALLLESEGYKNTINIVDGFEGDKDMNGHRSVINGWRFHDLPWEQN</sequence>
<proteinExistence type="predicted"/>
<dbReference type="EMBL" id="UINC01202523">
    <property type="protein sequence ID" value="SVE22366.1"/>
    <property type="molecule type" value="Genomic_DNA"/>
</dbReference>
<dbReference type="PROSITE" id="PS50206">
    <property type="entry name" value="RHODANESE_3"/>
    <property type="match status" value="1"/>
</dbReference>
<dbReference type="Gene3D" id="3.40.250.10">
    <property type="entry name" value="Rhodanese-like domain"/>
    <property type="match status" value="1"/>
</dbReference>
<evidence type="ECO:0000259" key="1">
    <source>
        <dbReference type="PROSITE" id="PS50206"/>
    </source>
</evidence>
<dbReference type="SUPFAM" id="SSF52821">
    <property type="entry name" value="Rhodanese/Cell cycle control phosphatase"/>
    <property type="match status" value="1"/>
</dbReference>
<dbReference type="InterPro" id="IPR036873">
    <property type="entry name" value="Rhodanese-like_dom_sf"/>
</dbReference>
<organism evidence="2">
    <name type="scientific">marine metagenome</name>
    <dbReference type="NCBI Taxonomy" id="408172"/>
    <lineage>
        <taxon>unclassified sequences</taxon>
        <taxon>metagenomes</taxon>
        <taxon>ecological metagenomes</taxon>
    </lineage>
</organism>
<feature type="domain" description="Rhodanese" evidence="1">
    <location>
        <begin position="16"/>
        <end position="124"/>
    </location>
</feature>
<evidence type="ECO:0000313" key="2">
    <source>
        <dbReference type="EMBL" id="SVE22366.1"/>
    </source>
</evidence>
<protein>
    <recommendedName>
        <fullName evidence="1">Rhodanese domain-containing protein</fullName>
    </recommendedName>
</protein>
<dbReference type="PANTHER" id="PTHR45431">
    <property type="entry name" value="RHODANESE-LIKE DOMAIN-CONTAINING PROTEIN 15, CHLOROPLASTIC"/>
    <property type="match status" value="1"/>
</dbReference>
<accession>A0A383BQ77</accession>
<dbReference type="InterPro" id="IPR001763">
    <property type="entry name" value="Rhodanese-like_dom"/>
</dbReference>
<name>A0A383BQ77_9ZZZZ</name>